<dbReference type="RefSeq" id="WP_083984675.1">
    <property type="nucleotide sequence ID" value="NZ_CP015963.1"/>
</dbReference>
<evidence type="ECO:0000313" key="1">
    <source>
        <dbReference type="EMBL" id="TWJ06657.1"/>
    </source>
</evidence>
<dbReference type="GO" id="GO:0008684">
    <property type="term" value="F:2-oxopent-4-enoate hydratase activity"/>
    <property type="evidence" value="ECO:0007669"/>
    <property type="project" value="TreeGrafter"/>
</dbReference>
<organism evidence="1 2">
    <name type="scientific">Altererythrobacter ishigakiensis</name>
    <dbReference type="NCBI Taxonomy" id="476157"/>
    <lineage>
        <taxon>Bacteria</taxon>
        <taxon>Pseudomonadati</taxon>
        <taxon>Pseudomonadota</taxon>
        <taxon>Alphaproteobacteria</taxon>
        <taxon>Sphingomonadales</taxon>
        <taxon>Erythrobacteraceae</taxon>
        <taxon>Altererythrobacter</taxon>
    </lineage>
</organism>
<dbReference type="AlphaFoldDB" id="A0A562UM20"/>
<dbReference type="OrthoDB" id="9792137at2"/>
<dbReference type="EMBL" id="VLLK01000002">
    <property type="protein sequence ID" value="TWJ06657.1"/>
    <property type="molecule type" value="Genomic_DNA"/>
</dbReference>
<protein>
    <submittedName>
        <fullName evidence="1">2-keto-4-pentenoate hydratase</fullName>
    </submittedName>
</protein>
<dbReference type="SUPFAM" id="SSF56529">
    <property type="entry name" value="FAH"/>
    <property type="match status" value="1"/>
</dbReference>
<dbReference type="GO" id="GO:0005737">
    <property type="term" value="C:cytoplasm"/>
    <property type="evidence" value="ECO:0007669"/>
    <property type="project" value="TreeGrafter"/>
</dbReference>
<name>A0A562UM20_9SPHN</name>
<dbReference type="PANTHER" id="PTHR30143:SF0">
    <property type="entry name" value="2-KETO-4-PENTENOATE HYDRATASE"/>
    <property type="match status" value="1"/>
</dbReference>
<evidence type="ECO:0000313" key="2">
    <source>
        <dbReference type="Proteomes" id="UP000320547"/>
    </source>
</evidence>
<dbReference type="Proteomes" id="UP000320547">
    <property type="component" value="Unassembled WGS sequence"/>
</dbReference>
<reference evidence="1 2" key="1">
    <citation type="submission" date="2019-07" db="EMBL/GenBank/DDBJ databases">
        <title>Genomic Encyclopedia of Archaeal and Bacterial Type Strains, Phase II (KMG-II): from individual species to whole genera.</title>
        <authorList>
            <person name="Goeker M."/>
        </authorList>
    </citation>
    <scope>NUCLEOTIDE SEQUENCE [LARGE SCALE GENOMIC DNA]</scope>
    <source>
        <strain evidence="1 2">ATCC BAA-2084</strain>
    </source>
</reference>
<dbReference type="STRING" id="476157.GCA_001663155_00868"/>
<comment type="caution">
    <text evidence="1">The sequence shown here is derived from an EMBL/GenBank/DDBJ whole genome shotgun (WGS) entry which is preliminary data.</text>
</comment>
<proteinExistence type="predicted"/>
<sequence length="269" mass="28399">MTLDQRIILANGGSGATLSQPEIRISECLLEARAAGIALNRFPGVPPSSLIEAYAIQNRSIQHWPDQIVGWKVGGIPEALRQELGADWLVGPIFSQNVSHSTPGVSSPMPIFDGGFGAIEPELVVKLGATRDQDRVFIGAEIASSPVPDINGYGPTAVVCDFGNNNGLLIGPEVMDWANYDQPITVSISVDGELIGTRTLDRLSDQALAARDFCIDHAARAGRALSTGTFISTGAITGIHEANVGARSSISFAELGEIDLELTRQGPLS</sequence>
<dbReference type="Gene3D" id="3.90.850.10">
    <property type="entry name" value="Fumarylacetoacetase-like, C-terminal domain"/>
    <property type="match status" value="1"/>
</dbReference>
<dbReference type="InterPro" id="IPR050772">
    <property type="entry name" value="Hydratase-Decarb/MhpD_sf"/>
</dbReference>
<accession>A0A562UM20</accession>
<keyword evidence="2" id="KW-1185">Reference proteome</keyword>
<dbReference type="InterPro" id="IPR036663">
    <property type="entry name" value="Fumarylacetoacetase_C_sf"/>
</dbReference>
<gene>
    <name evidence="1" type="ORF">JN10_2193</name>
</gene>
<dbReference type="PANTHER" id="PTHR30143">
    <property type="entry name" value="ACID HYDRATASE"/>
    <property type="match status" value="1"/>
</dbReference>